<organism evidence="2 3">
    <name type="scientific">Rhizorhabdus wittichii</name>
    <dbReference type="NCBI Taxonomy" id="160791"/>
    <lineage>
        <taxon>Bacteria</taxon>
        <taxon>Pseudomonadati</taxon>
        <taxon>Pseudomonadota</taxon>
        <taxon>Alphaproteobacteria</taxon>
        <taxon>Sphingomonadales</taxon>
        <taxon>Sphingomonadaceae</taxon>
        <taxon>Rhizorhabdus</taxon>
    </lineage>
</organism>
<dbReference type="InterPro" id="IPR011032">
    <property type="entry name" value="GroES-like_sf"/>
</dbReference>
<name>A0A975D842_9SPHN</name>
<dbReference type="InterPro" id="IPR020843">
    <property type="entry name" value="ER"/>
</dbReference>
<reference evidence="2" key="1">
    <citation type="submission" date="2020-07" db="EMBL/GenBank/DDBJ databases">
        <authorList>
            <person name="Camacho E."/>
        </authorList>
    </citation>
    <scope>NUCLEOTIDE SEQUENCE</scope>
    <source>
        <strain evidence="2">MPO218</strain>
    </source>
</reference>
<dbReference type="InterPro" id="IPR013154">
    <property type="entry name" value="ADH-like_N"/>
</dbReference>
<dbReference type="PANTHER" id="PTHR45033">
    <property type="match status" value="1"/>
</dbReference>
<reference evidence="2" key="2">
    <citation type="submission" date="2021-04" db="EMBL/GenBank/DDBJ databases">
        <title>Isolation and genomic analysis of the ibuprofen-degrading bacterium Sphingomonas strain MPO218.</title>
        <authorList>
            <person name="Aulestia M."/>
            <person name="Flores A."/>
            <person name="Mangas E.L."/>
            <person name="Perez-Pulido A.J."/>
            <person name="Santero E."/>
            <person name="Camacho E.M."/>
        </authorList>
    </citation>
    <scope>NUCLEOTIDE SEQUENCE</scope>
    <source>
        <strain evidence="2">MPO218</strain>
    </source>
</reference>
<dbReference type="Pfam" id="PF00107">
    <property type="entry name" value="ADH_zinc_N"/>
    <property type="match status" value="1"/>
</dbReference>
<dbReference type="Gene3D" id="3.40.50.720">
    <property type="entry name" value="NAD(P)-binding Rossmann-like Domain"/>
    <property type="match status" value="1"/>
</dbReference>
<protein>
    <submittedName>
        <fullName evidence="2">NAD(P)-dependent alcohol dehydrogenase</fullName>
    </submittedName>
</protein>
<dbReference type="Proteomes" id="UP000664914">
    <property type="component" value="Chromosome"/>
</dbReference>
<dbReference type="InterPro" id="IPR013149">
    <property type="entry name" value="ADH-like_C"/>
</dbReference>
<evidence type="ECO:0000313" key="2">
    <source>
        <dbReference type="EMBL" id="QTH24681.1"/>
    </source>
</evidence>
<proteinExistence type="predicted"/>
<gene>
    <name evidence="2" type="ORF">HRJ34_25050</name>
</gene>
<dbReference type="SMART" id="SM00829">
    <property type="entry name" value="PKS_ER"/>
    <property type="match status" value="1"/>
</dbReference>
<dbReference type="SUPFAM" id="SSF51735">
    <property type="entry name" value="NAD(P)-binding Rossmann-fold domains"/>
    <property type="match status" value="1"/>
</dbReference>
<dbReference type="EMBL" id="CP059319">
    <property type="protein sequence ID" value="QTH24681.1"/>
    <property type="molecule type" value="Genomic_DNA"/>
</dbReference>
<dbReference type="Pfam" id="PF08240">
    <property type="entry name" value="ADH_N"/>
    <property type="match status" value="1"/>
</dbReference>
<dbReference type="InterPro" id="IPR036291">
    <property type="entry name" value="NAD(P)-bd_dom_sf"/>
</dbReference>
<dbReference type="PANTHER" id="PTHR45033:SF2">
    <property type="entry name" value="ZINC-TYPE ALCOHOL DEHYDROGENASE-LIKE PROTEIN C1773.06C"/>
    <property type="match status" value="1"/>
</dbReference>
<dbReference type="SUPFAM" id="SSF50129">
    <property type="entry name" value="GroES-like"/>
    <property type="match status" value="1"/>
</dbReference>
<dbReference type="InterPro" id="IPR052711">
    <property type="entry name" value="Zinc_ADH-like"/>
</dbReference>
<feature type="domain" description="Enoyl reductase (ER)" evidence="1">
    <location>
        <begin position="7"/>
        <end position="332"/>
    </location>
</feature>
<evidence type="ECO:0000313" key="3">
    <source>
        <dbReference type="Proteomes" id="UP000664914"/>
    </source>
</evidence>
<dbReference type="GO" id="GO:0016491">
    <property type="term" value="F:oxidoreductase activity"/>
    <property type="evidence" value="ECO:0007669"/>
    <property type="project" value="InterPro"/>
</dbReference>
<accession>A0A975D842</accession>
<sequence>MVLDPAGESRYVPAELALPEPGPGQLRLKLRAASVNYRDHFIRLHPQSSYGGDMRGRVPLSDGVGVIDELGEGVSGWAVGDRVCPGFFPGWCNGAPTPDGLAHALGAAAAGGTAQQYLVVPAAACVAAPAHMSDAEAATLTCAGLTAWVSLVEYGRLRAGQTVLVQGTGGVSLFALQIAKAMGARVILLSSSDEKLERARKLGADELINYRAVPDWQVPARDMTGGGVDHIVEVGGEATMARSFEALGPGGSIGLIGVLTGFGGAIPYDQVKEKLLHVHGVYVGSVAEFARMNAFLAEHRIRPVVDAVSPLDELDEVVTRLGEGRHFGKLAVEINAA</sequence>
<dbReference type="CDD" id="cd08276">
    <property type="entry name" value="MDR7"/>
    <property type="match status" value="1"/>
</dbReference>
<evidence type="ECO:0000259" key="1">
    <source>
        <dbReference type="SMART" id="SM00829"/>
    </source>
</evidence>
<dbReference type="Gene3D" id="3.90.180.10">
    <property type="entry name" value="Medium-chain alcohol dehydrogenases, catalytic domain"/>
    <property type="match status" value="1"/>
</dbReference>
<dbReference type="AlphaFoldDB" id="A0A975D842"/>